<dbReference type="Proteomes" id="UP000887565">
    <property type="component" value="Unplaced"/>
</dbReference>
<evidence type="ECO:0000313" key="4">
    <source>
        <dbReference type="Proteomes" id="UP000887565"/>
    </source>
</evidence>
<sequence>VAESPKTVQPSRRTRRDSAASSETESSLLAGGGGLADDAVESTTDQQMEAVVKSWQTMKEEATTVDGQSSTPGSVGQASGPKATSFGFAGLKISGRGAAHASSSSLLATSAGGASVAAAADDDNDDDSLLTSKRQRPLVKLEYSEAEKQALEDQQPSLNVANMTVEEKRKAIKNLIEKIPTNREELFAYAINWPLVDQILIEKRLKPWVNKKIVEYIGEEEPSLVEFICQKVAEKCPPQTILEDISMVLDEEASVFVIKLWRLLIYEIEAKRFGLVKLD</sequence>
<feature type="compositionally biased region" description="Polar residues" evidence="2">
    <location>
        <begin position="1"/>
        <end position="10"/>
    </location>
</feature>
<evidence type="ECO:0000259" key="3">
    <source>
        <dbReference type="PROSITE" id="PS51025"/>
    </source>
</evidence>
<evidence type="ECO:0000256" key="1">
    <source>
        <dbReference type="ARBA" id="ARBA00022664"/>
    </source>
</evidence>
<keyword evidence="1" id="KW-0507">mRNA processing</keyword>
<dbReference type="InterPro" id="IPR002483">
    <property type="entry name" value="PWI_dom"/>
</dbReference>
<keyword evidence="4" id="KW-1185">Reference proteome</keyword>
<organism evidence="4 5">
    <name type="scientific">Romanomermis culicivorax</name>
    <name type="common">Nematode worm</name>
    <dbReference type="NCBI Taxonomy" id="13658"/>
    <lineage>
        <taxon>Eukaryota</taxon>
        <taxon>Metazoa</taxon>
        <taxon>Ecdysozoa</taxon>
        <taxon>Nematoda</taxon>
        <taxon>Enoplea</taxon>
        <taxon>Dorylaimia</taxon>
        <taxon>Mermithida</taxon>
        <taxon>Mermithoidea</taxon>
        <taxon>Mermithidae</taxon>
        <taxon>Romanomermis</taxon>
    </lineage>
</organism>
<dbReference type="Pfam" id="PF01480">
    <property type="entry name" value="PWI"/>
    <property type="match status" value="1"/>
</dbReference>
<dbReference type="AlphaFoldDB" id="A0A915L2N5"/>
<proteinExistence type="predicted"/>
<name>A0A915L2N5_ROMCU</name>
<evidence type="ECO:0000313" key="5">
    <source>
        <dbReference type="WBParaSite" id="nRc.2.0.1.t44752-RA"/>
    </source>
</evidence>
<feature type="compositionally biased region" description="Polar residues" evidence="2">
    <location>
        <begin position="65"/>
        <end position="77"/>
    </location>
</feature>
<feature type="domain" description="PWI" evidence="3">
    <location>
        <begin position="184"/>
        <end position="279"/>
    </location>
</feature>
<dbReference type="FunFam" id="1.20.1390.10:FF:000004">
    <property type="entry name" value="RNA-binding motif protein 25"/>
    <property type="match status" value="1"/>
</dbReference>
<dbReference type="PROSITE" id="PS51025">
    <property type="entry name" value="PWI"/>
    <property type="match status" value="1"/>
</dbReference>
<dbReference type="InterPro" id="IPR036483">
    <property type="entry name" value="PWI_dom_sf"/>
</dbReference>
<protein>
    <submittedName>
        <fullName evidence="5">PWI domain-containing protein</fullName>
    </submittedName>
</protein>
<dbReference type="Gene3D" id="1.20.1390.10">
    <property type="entry name" value="PWI domain"/>
    <property type="match status" value="1"/>
</dbReference>
<evidence type="ECO:0000256" key="2">
    <source>
        <dbReference type="SAM" id="MobiDB-lite"/>
    </source>
</evidence>
<dbReference type="InterPro" id="IPR052768">
    <property type="entry name" value="RBM25"/>
</dbReference>
<dbReference type="GO" id="GO:0000381">
    <property type="term" value="P:regulation of alternative mRNA splicing, via spliceosome"/>
    <property type="evidence" value="ECO:0007669"/>
    <property type="project" value="TreeGrafter"/>
</dbReference>
<dbReference type="PANTHER" id="PTHR18806">
    <property type="entry name" value="RBM25 PROTEIN"/>
    <property type="match status" value="1"/>
</dbReference>
<dbReference type="WBParaSite" id="nRc.2.0.1.t44752-RA">
    <property type="protein sequence ID" value="nRc.2.0.1.t44752-RA"/>
    <property type="gene ID" value="nRc.2.0.1.g44752"/>
</dbReference>
<dbReference type="GO" id="GO:0006397">
    <property type="term" value="P:mRNA processing"/>
    <property type="evidence" value="ECO:0007669"/>
    <property type="project" value="UniProtKB-KW"/>
</dbReference>
<dbReference type="GO" id="GO:0005681">
    <property type="term" value="C:spliceosomal complex"/>
    <property type="evidence" value="ECO:0007669"/>
    <property type="project" value="TreeGrafter"/>
</dbReference>
<dbReference type="SMART" id="SM00311">
    <property type="entry name" value="PWI"/>
    <property type="match status" value="1"/>
</dbReference>
<dbReference type="SUPFAM" id="SSF101233">
    <property type="entry name" value="PWI domain"/>
    <property type="match status" value="1"/>
</dbReference>
<reference evidence="5" key="1">
    <citation type="submission" date="2022-11" db="UniProtKB">
        <authorList>
            <consortium name="WormBaseParasite"/>
        </authorList>
    </citation>
    <scope>IDENTIFICATION</scope>
</reference>
<feature type="compositionally biased region" description="Low complexity" evidence="2">
    <location>
        <begin position="19"/>
        <end position="29"/>
    </location>
</feature>
<dbReference type="PANTHER" id="PTHR18806:SF4">
    <property type="entry name" value="RNA-BINDING PROTEIN 25"/>
    <property type="match status" value="1"/>
</dbReference>
<dbReference type="GO" id="GO:0003729">
    <property type="term" value="F:mRNA binding"/>
    <property type="evidence" value="ECO:0007669"/>
    <property type="project" value="TreeGrafter"/>
</dbReference>
<accession>A0A915L2N5</accession>
<feature type="region of interest" description="Disordered" evidence="2">
    <location>
        <begin position="1"/>
        <end position="81"/>
    </location>
</feature>